<protein>
    <submittedName>
        <fullName evidence="1">Uncharacterized protein</fullName>
    </submittedName>
</protein>
<accession>A0A5M8PXX9</accession>
<evidence type="ECO:0000313" key="2">
    <source>
        <dbReference type="Proteomes" id="UP000324767"/>
    </source>
</evidence>
<evidence type="ECO:0000313" key="1">
    <source>
        <dbReference type="EMBL" id="KAA6413916.1"/>
    </source>
</evidence>
<sequence>MGSFRIWGSPTSEGKASLSHVATTLDMVARTGKENTHSRFRTAIKDTQLFHYQGHAAFDVENPREHRLEFDDNPLTVRDIFDLSPLPMLPCHASGMWQWNGADYTK</sequence>
<dbReference type="OrthoDB" id="5419722at2759"/>
<dbReference type="Proteomes" id="UP000324767">
    <property type="component" value="Unassembled WGS sequence"/>
</dbReference>
<organism evidence="1 2">
    <name type="scientific">Lasallia pustulata</name>
    <dbReference type="NCBI Taxonomy" id="136370"/>
    <lineage>
        <taxon>Eukaryota</taxon>
        <taxon>Fungi</taxon>
        <taxon>Dikarya</taxon>
        <taxon>Ascomycota</taxon>
        <taxon>Pezizomycotina</taxon>
        <taxon>Lecanoromycetes</taxon>
        <taxon>OSLEUM clade</taxon>
        <taxon>Umbilicariomycetidae</taxon>
        <taxon>Umbilicariales</taxon>
        <taxon>Umbilicariaceae</taxon>
        <taxon>Lasallia</taxon>
    </lineage>
</organism>
<dbReference type="AlphaFoldDB" id="A0A5M8PXX9"/>
<dbReference type="EMBL" id="VXIT01000003">
    <property type="protein sequence ID" value="KAA6413916.1"/>
    <property type="molecule type" value="Genomic_DNA"/>
</dbReference>
<gene>
    <name evidence="1" type="ORF">FRX48_02278</name>
</gene>
<comment type="caution">
    <text evidence="1">The sequence shown here is derived from an EMBL/GenBank/DDBJ whole genome shotgun (WGS) entry which is preliminary data.</text>
</comment>
<reference evidence="1 2" key="1">
    <citation type="submission" date="2019-09" db="EMBL/GenBank/DDBJ databases">
        <title>The hologenome of the rock-dwelling lichen Lasallia pustulata.</title>
        <authorList>
            <person name="Greshake Tzovaras B."/>
            <person name="Segers F."/>
            <person name="Bicker A."/>
            <person name="Dal Grande F."/>
            <person name="Otte J."/>
            <person name="Hankeln T."/>
            <person name="Schmitt I."/>
            <person name="Ebersberger I."/>
        </authorList>
    </citation>
    <scope>NUCLEOTIDE SEQUENCE [LARGE SCALE GENOMIC DNA]</scope>
    <source>
        <strain evidence="1">A1-1</strain>
    </source>
</reference>
<proteinExistence type="predicted"/>
<name>A0A5M8PXX9_9LECA</name>